<accession>A0AAV7W1L2</accession>
<organism evidence="2 3">
    <name type="scientific">Pleurodeles waltl</name>
    <name type="common">Iberian ribbed newt</name>
    <dbReference type="NCBI Taxonomy" id="8319"/>
    <lineage>
        <taxon>Eukaryota</taxon>
        <taxon>Metazoa</taxon>
        <taxon>Chordata</taxon>
        <taxon>Craniata</taxon>
        <taxon>Vertebrata</taxon>
        <taxon>Euteleostomi</taxon>
        <taxon>Amphibia</taxon>
        <taxon>Batrachia</taxon>
        <taxon>Caudata</taxon>
        <taxon>Salamandroidea</taxon>
        <taxon>Salamandridae</taxon>
        <taxon>Pleurodelinae</taxon>
        <taxon>Pleurodeles</taxon>
    </lineage>
</organism>
<gene>
    <name evidence="2" type="ORF">NDU88_003249</name>
</gene>
<comment type="caution">
    <text evidence="2">The sequence shown here is derived from an EMBL/GenBank/DDBJ whole genome shotgun (WGS) entry which is preliminary data.</text>
</comment>
<feature type="compositionally biased region" description="Polar residues" evidence="1">
    <location>
        <begin position="80"/>
        <end position="93"/>
    </location>
</feature>
<evidence type="ECO:0000313" key="2">
    <source>
        <dbReference type="EMBL" id="KAJ1207859.1"/>
    </source>
</evidence>
<reference evidence="2" key="1">
    <citation type="journal article" date="2022" name="bioRxiv">
        <title>Sequencing and chromosome-scale assembly of the giantPleurodeles waltlgenome.</title>
        <authorList>
            <person name="Brown T."/>
            <person name="Elewa A."/>
            <person name="Iarovenko S."/>
            <person name="Subramanian E."/>
            <person name="Araus A.J."/>
            <person name="Petzold A."/>
            <person name="Susuki M."/>
            <person name="Suzuki K.-i.T."/>
            <person name="Hayashi T."/>
            <person name="Toyoda A."/>
            <person name="Oliveira C."/>
            <person name="Osipova E."/>
            <person name="Leigh N.D."/>
            <person name="Simon A."/>
            <person name="Yun M.H."/>
        </authorList>
    </citation>
    <scope>NUCLEOTIDE SEQUENCE</scope>
    <source>
        <strain evidence="2">20211129_DDA</strain>
        <tissue evidence="2">Liver</tissue>
    </source>
</reference>
<dbReference type="AlphaFoldDB" id="A0AAV7W1L2"/>
<evidence type="ECO:0000256" key="1">
    <source>
        <dbReference type="SAM" id="MobiDB-lite"/>
    </source>
</evidence>
<feature type="region of interest" description="Disordered" evidence="1">
    <location>
        <begin position="50"/>
        <end position="93"/>
    </location>
</feature>
<feature type="compositionally biased region" description="Basic and acidic residues" evidence="1">
    <location>
        <begin position="50"/>
        <end position="64"/>
    </location>
</feature>
<proteinExistence type="predicted"/>
<dbReference type="Proteomes" id="UP001066276">
    <property type="component" value="Chromosome 1_2"/>
</dbReference>
<evidence type="ECO:0000313" key="3">
    <source>
        <dbReference type="Proteomes" id="UP001066276"/>
    </source>
</evidence>
<protein>
    <submittedName>
        <fullName evidence="2">Uncharacterized protein</fullName>
    </submittedName>
</protein>
<dbReference type="EMBL" id="JANPWB010000002">
    <property type="protein sequence ID" value="KAJ1207859.1"/>
    <property type="molecule type" value="Genomic_DNA"/>
</dbReference>
<name>A0AAV7W1L2_PLEWA</name>
<sequence>MDQRVCKRATTLCTPSARSGTTEECPGGTSLSVALLRHVEKMLEDVTQRTVIRESNAEGEDVVRENSATPVSDAGKDESGQSSAVSESEAGTG</sequence>
<keyword evidence="3" id="KW-1185">Reference proteome</keyword>